<dbReference type="InterPro" id="IPR036873">
    <property type="entry name" value="Rhodanese-like_dom_sf"/>
</dbReference>
<dbReference type="PANTHER" id="PTHR43031:SF6">
    <property type="entry name" value="THIOSULFATE SULFURTRANSFERASE GLPE"/>
    <property type="match status" value="1"/>
</dbReference>
<evidence type="ECO:0000313" key="5">
    <source>
        <dbReference type="Proteomes" id="UP000632063"/>
    </source>
</evidence>
<evidence type="ECO:0000256" key="1">
    <source>
        <dbReference type="ARBA" id="ARBA00022490"/>
    </source>
</evidence>
<dbReference type="RefSeq" id="WP_192149447.1">
    <property type="nucleotide sequence ID" value="NZ_JACYXI010000012.1"/>
</dbReference>
<dbReference type="SUPFAM" id="SSF52821">
    <property type="entry name" value="Rhodanese/Cell cycle control phosphatase"/>
    <property type="match status" value="1"/>
</dbReference>
<dbReference type="InterPro" id="IPR001763">
    <property type="entry name" value="Rhodanese-like_dom"/>
</dbReference>
<dbReference type="EMBL" id="JACYXI010000012">
    <property type="protein sequence ID" value="MBD8893322.1"/>
    <property type="molecule type" value="Genomic_DNA"/>
</dbReference>
<gene>
    <name evidence="4" type="ORF">IG616_17390</name>
</gene>
<feature type="domain" description="Rhodanese" evidence="3">
    <location>
        <begin position="20"/>
        <end position="108"/>
    </location>
</feature>
<dbReference type="PROSITE" id="PS50206">
    <property type="entry name" value="RHODANESE_3"/>
    <property type="match status" value="1"/>
</dbReference>
<keyword evidence="1" id="KW-0963">Cytoplasm</keyword>
<dbReference type="Proteomes" id="UP000632063">
    <property type="component" value="Unassembled WGS sequence"/>
</dbReference>
<sequence>MFPRKPYRHIDVTAARDKIAREDVVVIDVRDAKAYKKSHITGARHVTIANLASTMDSIAKDRPVLIYCYRGYASQEYGQTFSDFRFQEVYSLDGGYDAWKASEMAIQSLNAKEVTLKEMALS</sequence>
<evidence type="ECO:0000313" key="4">
    <source>
        <dbReference type="EMBL" id="MBD8893322.1"/>
    </source>
</evidence>
<evidence type="ECO:0000259" key="3">
    <source>
        <dbReference type="PROSITE" id="PS50206"/>
    </source>
</evidence>
<proteinExistence type="predicted"/>
<dbReference type="PANTHER" id="PTHR43031">
    <property type="entry name" value="FAD-DEPENDENT OXIDOREDUCTASE"/>
    <property type="match status" value="1"/>
</dbReference>
<dbReference type="Gene3D" id="3.40.250.10">
    <property type="entry name" value="Rhodanese-like domain"/>
    <property type="match status" value="1"/>
</dbReference>
<dbReference type="InterPro" id="IPR023695">
    <property type="entry name" value="Thiosulf_sulfurTrfase"/>
</dbReference>
<dbReference type="Pfam" id="PF00581">
    <property type="entry name" value="Rhodanese"/>
    <property type="match status" value="1"/>
</dbReference>
<protein>
    <submittedName>
        <fullName evidence="4">Thiosulfate sulfurtransferase</fullName>
    </submittedName>
</protein>
<dbReference type="SMART" id="SM00450">
    <property type="entry name" value="RHOD"/>
    <property type="match status" value="1"/>
</dbReference>
<comment type="caution">
    <text evidence="4">The sequence shown here is derived from an EMBL/GenBank/DDBJ whole genome shotgun (WGS) entry which is preliminary data.</text>
</comment>
<name>A0ABR9CSR0_9HYPH</name>
<keyword evidence="2" id="KW-0808">Transferase</keyword>
<organism evidence="4 5">
    <name type="scientific">Roseibium litorale</name>
    <dbReference type="NCBI Taxonomy" id="2803841"/>
    <lineage>
        <taxon>Bacteria</taxon>
        <taxon>Pseudomonadati</taxon>
        <taxon>Pseudomonadota</taxon>
        <taxon>Alphaproteobacteria</taxon>
        <taxon>Hyphomicrobiales</taxon>
        <taxon>Stappiaceae</taxon>
        <taxon>Roseibium</taxon>
    </lineage>
</organism>
<dbReference type="CDD" id="cd01444">
    <property type="entry name" value="GlpE_ST"/>
    <property type="match status" value="1"/>
</dbReference>
<reference evidence="4 5" key="2">
    <citation type="journal article" date="2021" name="Int. J. Syst. Evol. Microbiol.">
        <title>Roseibium litorale sp. nov., isolated from a tidal flat sediment and proposal for the reclassification of Labrenzia polysiphoniae as Roseibium polysiphoniae comb. nov.</title>
        <authorList>
            <person name="Liu Y."/>
            <person name="Pei T."/>
            <person name="Du J."/>
            <person name="Chao M."/>
            <person name="Deng M.R."/>
            <person name="Zhu H."/>
        </authorList>
    </citation>
    <scope>NUCLEOTIDE SEQUENCE [LARGE SCALE GENOMIC DNA]</scope>
    <source>
        <strain evidence="4 5">4C16A</strain>
    </source>
</reference>
<evidence type="ECO:0000256" key="2">
    <source>
        <dbReference type="ARBA" id="ARBA00022679"/>
    </source>
</evidence>
<reference evidence="5" key="1">
    <citation type="submission" date="2020-09" db="EMBL/GenBank/DDBJ databases">
        <title>The genome sequence of strain Labrenzia suaedae 4C16A.</title>
        <authorList>
            <person name="Liu Y."/>
        </authorList>
    </citation>
    <scope>NUCLEOTIDE SEQUENCE [LARGE SCALE GENOMIC DNA]</scope>
    <source>
        <strain evidence="5">4C16A</strain>
    </source>
</reference>
<accession>A0ABR9CSR0</accession>
<keyword evidence="5" id="KW-1185">Reference proteome</keyword>
<dbReference type="InterPro" id="IPR050229">
    <property type="entry name" value="GlpE_sulfurtransferase"/>
</dbReference>